<sequence>MERAENHVLRSGQTCSSSSWMSGDNNREPGKQPDRRQTRAPCSEKRSFLLRRSKGRTDDHKRK</sequence>
<dbReference type="Proteomes" id="UP001266305">
    <property type="component" value="Unassembled WGS sequence"/>
</dbReference>
<organism evidence="2 3">
    <name type="scientific">Saguinus oedipus</name>
    <name type="common">Cotton-top tamarin</name>
    <name type="synonym">Oedipomidas oedipus</name>
    <dbReference type="NCBI Taxonomy" id="9490"/>
    <lineage>
        <taxon>Eukaryota</taxon>
        <taxon>Metazoa</taxon>
        <taxon>Chordata</taxon>
        <taxon>Craniata</taxon>
        <taxon>Vertebrata</taxon>
        <taxon>Euteleostomi</taxon>
        <taxon>Mammalia</taxon>
        <taxon>Eutheria</taxon>
        <taxon>Euarchontoglires</taxon>
        <taxon>Primates</taxon>
        <taxon>Haplorrhini</taxon>
        <taxon>Platyrrhini</taxon>
        <taxon>Cebidae</taxon>
        <taxon>Callitrichinae</taxon>
        <taxon>Saguinus</taxon>
    </lineage>
</organism>
<feature type="non-terminal residue" evidence="2">
    <location>
        <position position="63"/>
    </location>
</feature>
<comment type="caution">
    <text evidence="2">The sequence shown here is derived from an EMBL/GenBank/DDBJ whole genome shotgun (WGS) entry which is preliminary data.</text>
</comment>
<evidence type="ECO:0000256" key="1">
    <source>
        <dbReference type="SAM" id="MobiDB-lite"/>
    </source>
</evidence>
<feature type="compositionally biased region" description="Polar residues" evidence="1">
    <location>
        <begin position="11"/>
        <end position="24"/>
    </location>
</feature>
<dbReference type="EMBL" id="JASSZA010000006">
    <property type="protein sequence ID" value="KAK2107872.1"/>
    <property type="molecule type" value="Genomic_DNA"/>
</dbReference>
<evidence type="ECO:0000313" key="3">
    <source>
        <dbReference type="Proteomes" id="UP001266305"/>
    </source>
</evidence>
<feature type="compositionally biased region" description="Basic and acidic residues" evidence="1">
    <location>
        <begin position="25"/>
        <end position="47"/>
    </location>
</feature>
<gene>
    <name evidence="2" type="ORF">P7K49_013037</name>
</gene>
<evidence type="ECO:0000313" key="2">
    <source>
        <dbReference type="EMBL" id="KAK2107872.1"/>
    </source>
</evidence>
<protein>
    <submittedName>
        <fullName evidence="2">Uncharacterized protein</fullName>
    </submittedName>
</protein>
<keyword evidence="3" id="KW-1185">Reference proteome</keyword>
<proteinExistence type="predicted"/>
<accession>A0ABQ9VHN4</accession>
<name>A0ABQ9VHN4_SAGOE</name>
<feature type="region of interest" description="Disordered" evidence="1">
    <location>
        <begin position="1"/>
        <end position="63"/>
    </location>
</feature>
<reference evidence="2 3" key="1">
    <citation type="submission" date="2023-05" db="EMBL/GenBank/DDBJ databases">
        <title>B98-5 Cell Line De Novo Hybrid Assembly: An Optical Mapping Approach.</title>
        <authorList>
            <person name="Kananen K."/>
            <person name="Auerbach J.A."/>
            <person name="Kautto E."/>
            <person name="Blachly J.S."/>
        </authorList>
    </citation>
    <scope>NUCLEOTIDE SEQUENCE [LARGE SCALE GENOMIC DNA]</scope>
    <source>
        <strain evidence="2">B95-8</strain>
        <tissue evidence="2">Cell line</tissue>
    </source>
</reference>